<proteinExistence type="predicted"/>
<evidence type="ECO:0000313" key="2">
    <source>
        <dbReference type="EMBL" id="WAS93547.1"/>
    </source>
</evidence>
<evidence type="ECO:0000313" key="3">
    <source>
        <dbReference type="Proteomes" id="UP001164459"/>
    </source>
</evidence>
<dbReference type="RefSeq" id="WP_269035886.1">
    <property type="nucleotide sequence ID" value="NZ_CP114040.1"/>
</dbReference>
<protein>
    <recommendedName>
        <fullName evidence="4">Zinc ribbon domain-containing protein</fullName>
    </recommendedName>
</protein>
<organism evidence="2 3">
    <name type="scientific">Nannocystis punicea</name>
    <dbReference type="NCBI Taxonomy" id="2995304"/>
    <lineage>
        <taxon>Bacteria</taxon>
        <taxon>Pseudomonadati</taxon>
        <taxon>Myxococcota</taxon>
        <taxon>Polyangia</taxon>
        <taxon>Nannocystales</taxon>
        <taxon>Nannocystaceae</taxon>
        <taxon>Nannocystis</taxon>
    </lineage>
</organism>
<name>A0ABY7H2X5_9BACT</name>
<keyword evidence="3" id="KW-1185">Reference proteome</keyword>
<keyword evidence="1" id="KW-0472">Membrane</keyword>
<accession>A0ABY7H2X5</accession>
<sequence length="234" mass="24293">MSLETLRCPGCGAATPLRAAASIDCHHCGRSIEIPEAWRVAAEAHAAVARLRREVEPRWQQLTVGVGKPVVAVALALASVLPPLCTWLVQSRLSPPPTPVENLGFVAVPALLPGALLWLWATAVDAAVLRVRRDVSACKSGPAGALACRGCGAPLAPEADALATTCLYCGTDSVVRDLPETTRARDHAVRTLAEAARVLQRRRLNLGLGVALLGLGVAAIVAATAMALSLAFGV</sequence>
<feature type="transmembrane region" description="Helical" evidence="1">
    <location>
        <begin position="110"/>
        <end position="129"/>
    </location>
</feature>
<keyword evidence="1" id="KW-0812">Transmembrane</keyword>
<feature type="transmembrane region" description="Helical" evidence="1">
    <location>
        <begin position="70"/>
        <end position="90"/>
    </location>
</feature>
<keyword evidence="1" id="KW-1133">Transmembrane helix</keyword>
<dbReference type="Proteomes" id="UP001164459">
    <property type="component" value="Chromosome"/>
</dbReference>
<evidence type="ECO:0008006" key="4">
    <source>
        <dbReference type="Google" id="ProtNLM"/>
    </source>
</evidence>
<dbReference type="EMBL" id="CP114040">
    <property type="protein sequence ID" value="WAS93547.1"/>
    <property type="molecule type" value="Genomic_DNA"/>
</dbReference>
<evidence type="ECO:0000256" key="1">
    <source>
        <dbReference type="SAM" id="Phobius"/>
    </source>
</evidence>
<reference evidence="2" key="1">
    <citation type="submission" date="2022-11" db="EMBL/GenBank/DDBJ databases">
        <title>Minimal conservation of predation-associated metabolite biosynthetic gene clusters underscores biosynthetic potential of Myxococcota including descriptions for ten novel species: Archangium lansinium sp. nov., Myxococcus landrumus sp. nov., Nannocystis bai.</title>
        <authorList>
            <person name="Ahearne A."/>
            <person name="Stevens C."/>
            <person name="Dowd S."/>
        </authorList>
    </citation>
    <scope>NUCLEOTIDE SEQUENCE</scope>
    <source>
        <strain evidence="2">Fl3</strain>
    </source>
</reference>
<feature type="transmembrane region" description="Helical" evidence="1">
    <location>
        <begin position="206"/>
        <end position="232"/>
    </location>
</feature>
<gene>
    <name evidence="2" type="ORF">O0S08_46030</name>
</gene>